<comment type="caution">
    <text evidence="2">The sequence shown here is derived from an EMBL/GenBank/DDBJ whole genome shotgun (WGS) entry which is preliminary data.</text>
</comment>
<sequence>MEGMHRCVYVAKAQCYVISLTVESEETGLKGITLEISSRELMQWFINSRVYVMEISEINPATLSAEPTGAAGNAGQGAAGNAGQDAAGNAGQGAAGNAMQDPHNGGLAGVNNDAAVPNVGQLPIGGAGHGANQLAGNENNVQPPHGANFNDGGNDDNGGGDNVKDED</sequence>
<evidence type="ECO:0000256" key="1">
    <source>
        <dbReference type="SAM" id="MobiDB-lite"/>
    </source>
</evidence>
<dbReference type="AlphaFoldDB" id="A0A7J6L988"/>
<reference evidence="2 3" key="1">
    <citation type="submission" date="2020-04" db="EMBL/GenBank/DDBJ databases">
        <title>Perkinsus chesapeaki whole genome sequence.</title>
        <authorList>
            <person name="Bogema D.R."/>
        </authorList>
    </citation>
    <scope>NUCLEOTIDE SEQUENCE [LARGE SCALE GENOMIC DNA]</scope>
    <source>
        <strain evidence="2">ATCC PRA-425</strain>
    </source>
</reference>
<organism evidence="2 3">
    <name type="scientific">Perkinsus chesapeaki</name>
    <name type="common">Clam parasite</name>
    <name type="synonym">Perkinsus andrewsi</name>
    <dbReference type="NCBI Taxonomy" id="330153"/>
    <lineage>
        <taxon>Eukaryota</taxon>
        <taxon>Sar</taxon>
        <taxon>Alveolata</taxon>
        <taxon>Perkinsozoa</taxon>
        <taxon>Perkinsea</taxon>
        <taxon>Perkinsida</taxon>
        <taxon>Perkinsidae</taxon>
        <taxon>Perkinsus</taxon>
    </lineage>
</organism>
<keyword evidence="3" id="KW-1185">Reference proteome</keyword>
<evidence type="ECO:0000313" key="2">
    <source>
        <dbReference type="EMBL" id="KAF4655787.1"/>
    </source>
</evidence>
<proteinExistence type="predicted"/>
<protein>
    <submittedName>
        <fullName evidence="2">Uncharacterized protein</fullName>
    </submittedName>
</protein>
<dbReference type="Proteomes" id="UP000591131">
    <property type="component" value="Unassembled WGS sequence"/>
</dbReference>
<dbReference type="EMBL" id="JAAPAO010000637">
    <property type="protein sequence ID" value="KAF4655787.1"/>
    <property type="molecule type" value="Genomic_DNA"/>
</dbReference>
<feature type="region of interest" description="Disordered" evidence="1">
    <location>
        <begin position="66"/>
        <end position="167"/>
    </location>
</feature>
<gene>
    <name evidence="2" type="ORF">FOL47_009273</name>
</gene>
<evidence type="ECO:0000313" key="3">
    <source>
        <dbReference type="Proteomes" id="UP000591131"/>
    </source>
</evidence>
<accession>A0A7J6L988</accession>
<name>A0A7J6L988_PERCH</name>